<gene>
    <name evidence="1" type="ORF">PSQ19_02505</name>
</gene>
<name>A0ABY7YP63_9HYPH</name>
<reference evidence="1 2" key="1">
    <citation type="submission" date="2023-02" db="EMBL/GenBank/DDBJ databases">
        <title>Devosia algicola sp. nov., isolated from the phycosphere of marine algae.</title>
        <authorList>
            <person name="Kim J.M."/>
            <person name="Lee J.K."/>
            <person name="Choi B.J."/>
            <person name="Bayburt H."/>
            <person name="Jeon C.O."/>
        </authorList>
    </citation>
    <scope>NUCLEOTIDE SEQUENCE [LARGE SCALE GENOMIC DNA]</scope>
    <source>
        <strain evidence="1 2">G20-9</strain>
    </source>
</reference>
<protein>
    <submittedName>
        <fullName evidence="1">Uncharacterized protein</fullName>
    </submittedName>
</protein>
<keyword evidence="2" id="KW-1185">Reference proteome</keyword>
<evidence type="ECO:0000313" key="1">
    <source>
        <dbReference type="EMBL" id="WDR03093.1"/>
    </source>
</evidence>
<evidence type="ECO:0000313" key="2">
    <source>
        <dbReference type="Proteomes" id="UP001220530"/>
    </source>
</evidence>
<dbReference type="Proteomes" id="UP001220530">
    <property type="component" value="Chromosome"/>
</dbReference>
<accession>A0ABY7YP63</accession>
<organism evidence="1 2">
    <name type="scientific">Devosia algicola</name>
    <dbReference type="NCBI Taxonomy" id="3026418"/>
    <lineage>
        <taxon>Bacteria</taxon>
        <taxon>Pseudomonadati</taxon>
        <taxon>Pseudomonadota</taxon>
        <taxon>Alphaproteobacteria</taxon>
        <taxon>Hyphomicrobiales</taxon>
        <taxon>Devosiaceae</taxon>
        <taxon>Devosia</taxon>
    </lineage>
</organism>
<proteinExistence type="predicted"/>
<sequence>MQPTSSVVSPAHESSSDFRRRAYAAMRQWGDADRDDEILEGACEARDLSEAEIEAAAKVLAVLEDFHDRFGSFAADFLPALIAEAAGGAENLAVTYGITIPRCATVRRKARHEAIRSLARAC</sequence>
<dbReference type="RefSeq" id="WP_282219495.1">
    <property type="nucleotide sequence ID" value="NZ_CP118246.1"/>
</dbReference>
<dbReference type="EMBL" id="CP118246">
    <property type="protein sequence ID" value="WDR03093.1"/>
    <property type="molecule type" value="Genomic_DNA"/>
</dbReference>